<sequence>MAAVWRNSGSPGGLDLSGARSAQADIIPDDDSCDICMGEDGACDIWFSPCGHKACASCVQKMRIANVYKADKGVRCPFCRQVIESYLDSPPPRRSLSSPFPPESASFTLVMGGNAEQASKPVAEIKKPYGRGGIVSIGGGNDYQPPKGVTGSDGGGLRSNTRMDDLLPGYIVPPLKDTDDIISMAMDRTGARHLDFMLREGYSKRHKVAKLCREMLTPFAAKLAIHASGNYVLQRMLEYAATHRGEGGNAESFFTAIVRSFCQDRGLVMAAQDHRGTFSVQKMLVSLKGAEEANLVATCVRGSVVQLALDQYGVYVLERLVEAMITSLNPAPGKKARVPPKIAIKILGQICEEMHTDPKSLASIAKHQVIIDSTISLCGVSGIMLVECIRWGLPQTEAMSAALGIANMSGDLIGSKLSHRTLQGVLSLEVKEVAERVIQGLQTHYVELASDTTGFGFKLVRACLATPCVGEDMRLIVVDELLNGVIHPPGHYSLLDNAAGCDTFAFGLCLLTRRVLDERMDKLVMFLERDRFILFRERVENMRKHFFNEASQPNLHPVAPTPSTHAVPTVSRARSLDHTSSNPRNDLASNSLSGYSRPSHGQLVSDPWSEEAPSGGVFSLDHIEKPLTRGVSMPHTRPSTPSSRVASADHNSSGESSRVQENNSSNPVAPSSAGPLGGRANPSQSGSSSSGSSTYTPPHLRDKSVTQIPGQSAAASSHGQLPSLEGKSGSYAPPHLRHSNSFSAATSPTGLSGLRHEIESSTSGDFGNESLTGNSPRGSAYGHSLLPYGSSDFLDFNTEPADSPPFASPKKVNEQGGQTEAVKPAGSQRQPGICAVCNRDAANTVLLNCSHMCCCTVCSRAVKLCPICNNKVSNVIDIRPVGVPPSPSSSLPPQNGTSNAWDMSAMANSASSIASSVLDGSNGVNPFREGPSRPSSANSQYQGSEPAGFEGSSIRPANQQYPFRHLPSDQPPPGIPVPKQSSMQPVPSNIRSVSPQTITPTSVTSIPSVSSGGGRPLFLPSDFVPSTMSGNPGSNFSTMMAPSFAQHLVPSSSVINTGANLNGSASNLSAPAVNSTMPIRRPAPYRPPGVYRPPDLFARPATPDQSADEASSWRSRESSPDSPLPNMQLHEIVALFGGLCHEQ</sequence>
<dbReference type="SMART" id="SM00184">
    <property type="entry name" value="RING"/>
    <property type="match status" value="2"/>
</dbReference>
<feature type="region of interest" description="Disordered" evidence="4">
    <location>
        <begin position="552"/>
        <end position="617"/>
    </location>
</feature>
<dbReference type="InterPro" id="IPR016024">
    <property type="entry name" value="ARM-type_fold"/>
</dbReference>
<feature type="region of interest" description="Disordered" evidence="4">
    <location>
        <begin position="882"/>
        <end position="901"/>
    </location>
</feature>
<reference evidence="6" key="1">
    <citation type="submission" date="2020-06" db="EMBL/GenBank/DDBJ databases">
        <title>WGS assembly of Ceratodon purpureus strain R40.</title>
        <authorList>
            <person name="Carey S.B."/>
            <person name="Jenkins J."/>
            <person name="Shu S."/>
            <person name="Lovell J.T."/>
            <person name="Sreedasyam A."/>
            <person name="Maumus F."/>
            <person name="Tiley G.P."/>
            <person name="Fernandez-Pozo N."/>
            <person name="Barry K."/>
            <person name="Chen C."/>
            <person name="Wang M."/>
            <person name="Lipzen A."/>
            <person name="Daum C."/>
            <person name="Saski C.A."/>
            <person name="Payton A.C."/>
            <person name="Mcbreen J.C."/>
            <person name="Conrad R.E."/>
            <person name="Kollar L.M."/>
            <person name="Olsson S."/>
            <person name="Huttunen S."/>
            <person name="Landis J.B."/>
            <person name="Wickett N.J."/>
            <person name="Johnson M.G."/>
            <person name="Rensing S.A."/>
            <person name="Grimwood J."/>
            <person name="Schmutz J."/>
            <person name="Mcdaniel S.F."/>
        </authorList>
    </citation>
    <scope>NUCLEOTIDE SEQUENCE</scope>
    <source>
        <strain evidence="6">R40</strain>
    </source>
</reference>
<evidence type="ECO:0000313" key="7">
    <source>
        <dbReference type="Proteomes" id="UP000822688"/>
    </source>
</evidence>
<dbReference type="SUPFAM" id="SSF57850">
    <property type="entry name" value="RING/U-box"/>
    <property type="match status" value="2"/>
</dbReference>
<evidence type="ECO:0000256" key="4">
    <source>
        <dbReference type="SAM" id="MobiDB-lite"/>
    </source>
</evidence>
<keyword evidence="3" id="KW-0863">Zinc-finger</keyword>
<feature type="region of interest" description="Disordered" evidence="4">
    <location>
        <begin position="920"/>
        <end position="987"/>
    </location>
</feature>
<feature type="compositionally biased region" description="Low complexity" evidence="4">
    <location>
        <begin position="992"/>
        <end position="1010"/>
    </location>
</feature>
<dbReference type="PROSITE" id="PS50089">
    <property type="entry name" value="ZF_RING_2"/>
    <property type="match status" value="2"/>
</dbReference>
<dbReference type="PANTHER" id="PTHR14879:SF5">
    <property type="entry name" value="RING-TYPE DOMAIN-CONTAINING PROTEIN"/>
    <property type="match status" value="1"/>
</dbReference>
<feature type="domain" description="RING-type" evidence="5">
    <location>
        <begin position="834"/>
        <end position="869"/>
    </location>
</feature>
<feature type="domain" description="RING-type" evidence="5">
    <location>
        <begin position="33"/>
        <end position="80"/>
    </location>
</feature>
<dbReference type="SUPFAM" id="SSF48371">
    <property type="entry name" value="ARM repeat"/>
    <property type="match status" value="1"/>
</dbReference>
<feature type="region of interest" description="Disordered" evidence="4">
    <location>
        <begin position="992"/>
        <end position="1011"/>
    </location>
</feature>
<dbReference type="InterPro" id="IPR001841">
    <property type="entry name" value="Znf_RING"/>
</dbReference>
<keyword evidence="3" id="KW-0862">Zinc</keyword>
<keyword evidence="7" id="KW-1185">Reference proteome</keyword>
<dbReference type="GO" id="GO:0006417">
    <property type="term" value="P:regulation of translation"/>
    <property type="evidence" value="ECO:0007669"/>
    <property type="project" value="UniProtKB-KW"/>
</dbReference>
<dbReference type="Gene3D" id="3.30.40.10">
    <property type="entry name" value="Zinc/RING finger domain, C3HC4 (zinc finger)"/>
    <property type="match status" value="2"/>
</dbReference>
<dbReference type="GO" id="GO:0008270">
    <property type="term" value="F:zinc ion binding"/>
    <property type="evidence" value="ECO:0007669"/>
    <property type="project" value="UniProtKB-KW"/>
</dbReference>
<proteinExistence type="predicted"/>
<feature type="compositionally biased region" description="Polar residues" evidence="4">
    <location>
        <begin position="760"/>
        <end position="777"/>
    </location>
</feature>
<organism evidence="6 7">
    <name type="scientific">Ceratodon purpureus</name>
    <name type="common">Fire moss</name>
    <name type="synonym">Dicranum purpureum</name>
    <dbReference type="NCBI Taxonomy" id="3225"/>
    <lineage>
        <taxon>Eukaryota</taxon>
        <taxon>Viridiplantae</taxon>
        <taxon>Streptophyta</taxon>
        <taxon>Embryophyta</taxon>
        <taxon>Bryophyta</taxon>
        <taxon>Bryophytina</taxon>
        <taxon>Bryopsida</taxon>
        <taxon>Dicranidae</taxon>
        <taxon>Pseudoditrichales</taxon>
        <taxon>Ditrichaceae</taxon>
        <taxon>Ceratodon</taxon>
    </lineage>
</organism>
<feature type="compositionally biased region" description="Low complexity" evidence="4">
    <location>
        <begin position="888"/>
        <end position="901"/>
    </location>
</feature>
<name>A0A8T0IRI1_CERPU</name>
<dbReference type="EMBL" id="CM026422">
    <property type="protein sequence ID" value="KAG0586350.1"/>
    <property type="molecule type" value="Genomic_DNA"/>
</dbReference>
<dbReference type="InterPro" id="IPR011989">
    <property type="entry name" value="ARM-like"/>
</dbReference>
<feature type="region of interest" description="Disordered" evidence="4">
    <location>
        <begin position="797"/>
        <end position="825"/>
    </location>
</feature>
<dbReference type="Gene3D" id="1.25.10.10">
    <property type="entry name" value="Leucine-rich Repeat Variant"/>
    <property type="match status" value="1"/>
</dbReference>
<dbReference type="InterPro" id="IPR051728">
    <property type="entry name" value="RING-FYVE_E3_ubiquitin-ligase"/>
</dbReference>
<dbReference type="InterPro" id="IPR013083">
    <property type="entry name" value="Znf_RING/FYVE/PHD"/>
</dbReference>
<feature type="compositionally biased region" description="Polar residues" evidence="4">
    <location>
        <begin position="933"/>
        <end position="943"/>
    </location>
</feature>
<feature type="region of interest" description="Disordered" evidence="4">
    <location>
        <begin position="629"/>
        <end position="778"/>
    </location>
</feature>
<feature type="region of interest" description="Disordered" evidence="4">
    <location>
        <begin position="1092"/>
        <end position="1126"/>
    </location>
</feature>
<keyword evidence="3" id="KW-0479">Metal-binding</keyword>
<keyword evidence="1" id="KW-0677">Repeat</keyword>
<dbReference type="Pfam" id="PF13920">
    <property type="entry name" value="zf-C3HC4_3"/>
    <property type="match status" value="2"/>
</dbReference>
<dbReference type="Proteomes" id="UP000822688">
    <property type="component" value="Chromosome 2"/>
</dbReference>
<dbReference type="PANTHER" id="PTHR14879">
    <property type="entry name" value="CASPASE REGULATOR, RING FINGER DOMAIN-CONTAINING"/>
    <property type="match status" value="1"/>
</dbReference>
<comment type="caution">
    <text evidence="6">The sequence shown here is derived from an EMBL/GenBank/DDBJ whole genome shotgun (WGS) entry which is preliminary data.</text>
</comment>
<evidence type="ECO:0000259" key="5">
    <source>
        <dbReference type="PROSITE" id="PS50089"/>
    </source>
</evidence>
<gene>
    <name evidence="6" type="ORF">KC19_2G084100</name>
</gene>
<feature type="compositionally biased region" description="Low complexity" evidence="4">
    <location>
        <begin position="662"/>
        <end position="673"/>
    </location>
</feature>
<feature type="compositionally biased region" description="Polar residues" evidence="4">
    <location>
        <begin position="578"/>
        <end position="596"/>
    </location>
</feature>
<evidence type="ECO:0000256" key="2">
    <source>
        <dbReference type="ARBA" id="ARBA00022845"/>
    </source>
</evidence>
<protein>
    <recommendedName>
        <fullName evidence="5">RING-type domain-containing protein</fullName>
    </recommendedName>
</protein>
<feature type="compositionally biased region" description="Polar residues" evidence="4">
    <location>
        <begin position="637"/>
        <end position="661"/>
    </location>
</feature>
<evidence type="ECO:0000256" key="3">
    <source>
        <dbReference type="PROSITE-ProRule" id="PRU00175"/>
    </source>
</evidence>
<dbReference type="GO" id="GO:0003723">
    <property type="term" value="F:RNA binding"/>
    <property type="evidence" value="ECO:0007669"/>
    <property type="project" value="InterPro"/>
</dbReference>
<feature type="compositionally biased region" description="Polar residues" evidence="4">
    <location>
        <begin position="705"/>
        <end position="720"/>
    </location>
</feature>
<keyword evidence="2" id="KW-0810">Translation regulation</keyword>
<dbReference type="Pfam" id="PF00806">
    <property type="entry name" value="PUF"/>
    <property type="match status" value="2"/>
</dbReference>
<feature type="compositionally biased region" description="Polar residues" evidence="4">
    <location>
        <begin position="739"/>
        <end position="750"/>
    </location>
</feature>
<evidence type="ECO:0000313" key="6">
    <source>
        <dbReference type="EMBL" id="KAG0586350.1"/>
    </source>
</evidence>
<dbReference type="AlphaFoldDB" id="A0A8T0IRI1"/>
<dbReference type="InterPro" id="IPR001313">
    <property type="entry name" value="Pumilio_RNA-bd_rpt"/>
</dbReference>
<feature type="compositionally biased region" description="Low complexity" evidence="4">
    <location>
        <begin position="683"/>
        <end position="693"/>
    </location>
</feature>
<accession>A0A8T0IRI1</accession>
<evidence type="ECO:0000256" key="1">
    <source>
        <dbReference type="ARBA" id="ARBA00022737"/>
    </source>
</evidence>